<sequence length="873" mass="97172">MTITQPSVTSPSSSPYICSSLQHLLCQSGRKTPHFNRNNRDHRSINPAFKTPNPIAIIKISDNTSIGAIILNAIDHIINTFIDPPLQRPFIDPKYVLSDNFAPVDELPPTECEVFFPCGPYHRFNNDGMLHSIRISKGKATFCSRYVKTYKYTVEHDAGSPFDPINGIGVANTSLAFFGGRLYVLCESDLPYAVRLTSDGDIEMLGHHDFDGKLSTRMIAHPKMDVDTGETFAFRYGLMTAPPFLTDFRFDANGIKQADVLIYSMGRTSFLHDFAITKKYAIFADTQIGIMNRKPMEMIVGGKSLASVEKVRIDLKTGMVTRQQLSTRNLEFGVIIPAYAGKKNKMEEKPHTSTAGTAVTETSIQPSRHLIPSPSSKYPITPASVVLKRRAEPSLPAIVLNAIDHIINTFIDPPLQRPFRDPKYVLSDNFAPVDELPPTECDVIEGSLPPCLDGAYIRNGPNPQFFPRGPYHCFDGDGMLHSIRISKGKATFCSRYVKTYKYTVEHDAGFPVFPNIFSSFHSLTAFAARGALTVARVLFGQFDPVYGIGVANTSLAFFGGRLYALCESDLPYAVRLTSDGDIETPGRHDFDGQLSTRMIAHPKTDVDTGETFAFRYGLMTPPFLTYFRFDANGIKQADVPIYSMGRTSLLHDFAITKKYAIFADTQIGIMNTKPMEMIVEGKSLVGFDSGKMSRVGIIPRYARDESEIRWFDVPDFNIFHAINAWDEEDDNAIVMVAPNISSSSVEHNFLERMDLIQASVEKVRIDLKTGMVTRQQLSNCRNLEFGVINPAYAGKKNKYVYAAVGHPNTQKILGVVKLDVSDREGSGMEYTVASRIYGPSCYGSEPFFVAREPEDDGSGWQGGRRWVHSDLRA</sequence>
<feature type="binding site" evidence="5">
    <location>
        <position position="720"/>
    </location>
    <ligand>
        <name>Fe cation</name>
        <dbReference type="ChEBI" id="CHEBI:24875"/>
        <note>catalytic</note>
    </ligand>
</feature>
<feature type="binding site" evidence="5">
    <location>
        <position position="601"/>
    </location>
    <ligand>
        <name>Fe cation</name>
        <dbReference type="ChEBI" id="CHEBI:24875"/>
        <note>catalytic</note>
    </ligand>
</feature>
<comment type="caution">
    <text evidence="6">The sequence shown here is derived from an EMBL/GenBank/DDBJ whole genome shotgun (WGS) entry which is preliminary data.</text>
</comment>
<dbReference type="Pfam" id="PF03055">
    <property type="entry name" value="RPE65"/>
    <property type="match status" value="2"/>
</dbReference>
<dbReference type="PANTHER" id="PTHR10543">
    <property type="entry name" value="BETA-CAROTENE DIOXYGENASE"/>
    <property type="match status" value="1"/>
</dbReference>
<accession>A0AAP0RSH2</accession>
<keyword evidence="4 5" id="KW-0408">Iron</keyword>
<dbReference type="GO" id="GO:0010436">
    <property type="term" value="F:carotenoid dioxygenase activity"/>
    <property type="evidence" value="ECO:0007669"/>
    <property type="project" value="TreeGrafter"/>
</dbReference>
<evidence type="ECO:0000313" key="6">
    <source>
        <dbReference type="EMBL" id="KAK9283836.1"/>
    </source>
</evidence>
<feature type="binding site" evidence="5">
    <location>
        <position position="651"/>
    </location>
    <ligand>
        <name>Fe cation</name>
        <dbReference type="ChEBI" id="CHEBI:24875"/>
        <note>catalytic</note>
    </ligand>
</feature>
<keyword evidence="7" id="KW-1185">Reference proteome</keyword>
<gene>
    <name evidence="6" type="ORF">L1049_012090</name>
</gene>
<organism evidence="6 7">
    <name type="scientific">Liquidambar formosana</name>
    <name type="common">Formosan gum</name>
    <dbReference type="NCBI Taxonomy" id="63359"/>
    <lineage>
        <taxon>Eukaryota</taxon>
        <taxon>Viridiplantae</taxon>
        <taxon>Streptophyta</taxon>
        <taxon>Embryophyta</taxon>
        <taxon>Tracheophyta</taxon>
        <taxon>Spermatophyta</taxon>
        <taxon>Magnoliopsida</taxon>
        <taxon>eudicotyledons</taxon>
        <taxon>Gunneridae</taxon>
        <taxon>Pentapetalae</taxon>
        <taxon>Saxifragales</taxon>
        <taxon>Altingiaceae</taxon>
        <taxon>Liquidambar</taxon>
    </lineage>
</organism>
<evidence type="ECO:0000256" key="5">
    <source>
        <dbReference type="PIRSR" id="PIRSR604294-1"/>
    </source>
</evidence>
<dbReference type="Proteomes" id="UP001415857">
    <property type="component" value="Unassembled WGS sequence"/>
</dbReference>
<proteinExistence type="inferred from homology"/>
<dbReference type="GO" id="GO:0009570">
    <property type="term" value="C:chloroplast stroma"/>
    <property type="evidence" value="ECO:0007669"/>
    <property type="project" value="TreeGrafter"/>
</dbReference>
<evidence type="ECO:0000256" key="4">
    <source>
        <dbReference type="ARBA" id="ARBA00023004"/>
    </source>
</evidence>
<dbReference type="EMBL" id="JBBPBK010000006">
    <property type="protein sequence ID" value="KAK9283836.1"/>
    <property type="molecule type" value="Genomic_DNA"/>
</dbReference>
<evidence type="ECO:0000256" key="2">
    <source>
        <dbReference type="ARBA" id="ARBA00022723"/>
    </source>
</evidence>
<keyword evidence="3" id="KW-0223">Dioxygenase</keyword>
<comment type="cofactor">
    <cofactor evidence="5">
        <name>Fe(2+)</name>
        <dbReference type="ChEBI" id="CHEBI:29033"/>
    </cofactor>
    <text evidence="5">Binds 1 Fe(2+) ion per subunit.</text>
</comment>
<comment type="similarity">
    <text evidence="1">Belongs to the carotenoid oxygenase family.</text>
</comment>
<evidence type="ECO:0000256" key="3">
    <source>
        <dbReference type="ARBA" id="ARBA00022964"/>
    </source>
</evidence>
<evidence type="ECO:0000256" key="1">
    <source>
        <dbReference type="ARBA" id="ARBA00006787"/>
    </source>
</evidence>
<reference evidence="6 7" key="1">
    <citation type="journal article" date="2024" name="Plant J.">
        <title>Genome sequences and population genomics reveal climatic adaptation and genomic divergence between two closely related sweetgum species.</title>
        <authorList>
            <person name="Xu W.Q."/>
            <person name="Ren C.Q."/>
            <person name="Zhang X.Y."/>
            <person name="Comes H.P."/>
            <person name="Liu X.H."/>
            <person name="Li Y.G."/>
            <person name="Kettle C.J."/>
            <person name="Jalonen R."/>
            <person name="Gaisberger H."/>
            <person name="Ma Y.Z."/>
            <person name="Qiu Y.X."/>
        </authorList>
    </citation>
    <scope>NUCLEOTIDE SEQUENCE [LARGE SCALE GENOMIC DNA]</scope>
    <source>
        <strain evidence="6">Hangzhou</strain>
    </source>
</reference>
<dbReference type="InterPro" id="IPR004294">
    <property type="entry name" value="Carotenoid_Oase"/>
</dbReference>
<dbReference type="GO" id="GO:0016121">
    <property type="term" value="P:carotene catabolic process"/>
    <property type="evidence" value="ECO:0007669"/>
    <property type="project" value="TreeGrafter"/>
</dbReference>
<evidence type="ECO:0008006" key="8">
    <source>
        <dbReference type="Google" id="ProtNLM"/>
    </source>
</evidence>
<protein>
    <recommendedName>
        <fullName evidence="8">Carotenoid cleavage dioxygenase 4, chloroplastic</fullName>
    </recommendedName>
</protein>
<keyword evidence="3" id="KW-0560">Oxidoreductase</keyword>
<dbReference type="GO" id="GO:0046872">
    <property type="term" value="F:metal ion binding"/>
    <property type="evidence" value="ECO:0007669"/>
    <property type="project" value="UniProtKB-KW"/>
</dbReference>
<keyword evidence="2 5" id="KW-0479">Metal-binding</keyword>
<dbReference type="AlphaFoldDB" id="A0AAP0RSH2"/>
<name>A0AAP0RSH2_LIQFO</name>
<evidence type="ECO:0000313" key="7">
    <source>
        <dbReference type="Proteomes" id="UP001415857"/>
    </source>
</evidence>
<dbReference type="PANTHER" id="PTHR10543:SF46">
    <property type="entry name" value="CAROTENOID CLEAVAGE DIOXYGENASE 4, CHLOROPLASTIC-RELATED"/>
    <property type="match status" value="1"/>
</dbReference>